<reference evidence="6" key="2">
    <citation type="submission" date="2025-05" db="UniProtKB">
        <authorList>
            <consortium name="Ensembl"/>
        </authorList>
    </citation>
    <scope>IDENTIFICATION</scope>
</reference>
<evidence type="ECO:0000313" key="7">
    <source>
        <dbReference type="Proteomes" id="UP000314981"/>
    </source>
</evidence>
<dbReference type="SUPFAM" id="SSF69645">
    <property type="entry name" value="Arp2/3 complex subunits"/>
    <property type="match status" value="1"/>
</dbReference>
<dbReference type="PANTHER" id="PTHR22629">
    <property type="entry name" value="ARP2/3 COMPLEX 20 KD SUBUNIT"/>
    <property type="match status" value="1"/>
</dbReference>
<dbReference type="OMA" id="FHTEQTY"/>
<evidence type="ECO:0000256" key="3">
    <source>
        <dbReference type="ARBA" id="ARBA00022490"/>
    </source>
</evidence>
<keyword evidence="7" id="KW-1185">Reference proteome</keyword>
<organism evidence="6 7">
    <name type="scientific">Bos indicus x Bos taurus</name>
    <name type="common">Hybrid cattle</name>
    <dbReference type="NCBI Taxonomy" id="30522"/>
    <lineage>
        <taxon>Eukaryota</taxon>
        <taxon>Metazoa</taxon>
        <taxon>Chordata</taxon>
        <taxon>Craniata</taxon>
        <taxon>Vertebrata</taxon>
        <taxon>Euteleostomi</taxon>
        <taxon>Mammalia</taxon>
        <taxon>Eutheria</taxon>
        <taxon>Laurasiatheria</taxon>
        <taxon>Artiodactyla</taxon>
        <taxon>Ruminantia</taxon>
        <taxon>Pecora</taxon>
        <taxon>Bovidae</taxon>
        <taxon>Bovinae</taxon>
        <taxon>Bos</taxon>
    </lineage>
</organism>
<dbReference type="Pfam" id="PF05856">
    <property type="entry name" value="ARPC4"/>
    <property type="match status" value="1"/>
</dbReference>
<dbReference type="Proteomes" id="UP000429181">
    <property type="component" value="Chromosome 2"/>
</dbReference>
<name>A0A4W2DHL6_BOBOX</name>
<keyword evidence="3" id="KW-0963">Cytoplasm</keyword>
<dbReference type="InterPro" id="IPR008384">
    <property type="entry name" value="ARPC4"/>
</dbReference>
<evidence type="ECO:0000256" key="4">
    <source>
        <dbReference type="ARBA" id="ARBA00023203"/>
    </source>
</evidence>
<proteinExistence type="inferred from homology"/>
<accession>A0A4W2DHL6</accession>
<dbReference type="Gene3D" id="3.30.1460.20">
    <property type="match status" value="1"/>
</dbReference>
<dbReference type="STRING" id="30522.A0A4W2DHL6"/>
<reference evidence="7 8" key="1">
    <citation type="submission" date="2018-11" db="EMBL/GenBank/DDBJ databases">
        <title>Haplotype-resolved cattle genomes.</title>
        <authorList>
            <person name="Low W.Y."/>
            <person name="Tearle R."/>
            <person name="Bickhart D.M."/>
            <person name="Rosen B.D."/>
            <person name="Koren S."/>
            <person name="Rhie A."/>
            <person name="Hiendleder S."/>
            <person name="Phillippy A.M."/>
            <person name="Smith T.P.L."/>
            <person name="Williams J.L."/>
        </authorList>
    </citation>
    <scope>NUCLEOTIDE SEQUENCE [LARGE SCALE GENOMIC DNA]</scope>
</reference>
<dbReference type="Ensembl" id="ENSBIXT00000042600.1">
    <property type="protein sequence ID" value="ENSBIXP00000025767.1"/>
    <property type="gene ID" value="ENSBIXG00000027859.1"/>
</dbReference>
<keyword evidence="4" id="KW-0009">Actin-binding</keyword>
<keyword evidence="5" id="KW-0206">Cytoskeleton</keyword>
<dbReference type="InterPro" id="IPR034666">
    <property type="entry name" value="ARPC2/4"/>
</dbReference>
<dbReference type="GO" id="GO:0005885">
    <property type="term" value="C:Arp2/3 protein complex"/>
    <property type="evidence" value="ECO:0007669"/>
    <property type="project" value="InterPro"/>
</dbReference>
<evidence type="ECO:0000256" key="5">
    <source>
        <dbReference type="ARBA" id="ARBA00023212"/>
    </source>
</evidence>
<dbReference type="AlphaFoldDB" id="A0A4W2DHL6"/>
<evidence type="ECO:0000313" key="6">
    <source>
        <dbReference type="Ensembl" id="ENSBIXP00000025767.1"/>
    </source>
</evidence>
<protein>
    <submittedName>
        <fullName evidence="6">Uncharacterized protein</fullName>
    </submittedName>
</protein>
<evidence type="ECO:0000256" key="2">
    <source>
        <dbReference type="ARBA" id="ARBA00005919"/>
    </source>
</evidence>
<sequence length="165" mass="19236">MEEREGDPRMPASVMTATLQSHLSVEQAMLQAALCLEDFSSQIVEQHNRLEKELILQPMTISRTEKEKILMKCSINSVRVSIAAKQADKTESILGHKFMHLIMMQAERDDTSFLFTNFHTEQTYKHKFVDFVIPFMEEIDKEINEMKPLVNARERFVVEEFLKNV</sequence>
<dbReference type="GO" id="GO:0030041">
    <property type="term" value="P:actin filament polymerization"/>
    <property type="evidence" value="ECO:0007669"/>
    <property type="project" value="InterPro"/>
</dbReference>
<comment type="subcellular location">
    <subcellularLocation>
        <location evidence="1">Cytoplasm</location>
        <location evidence="1">Cytoskeleton</location>
    </subcellularLocation>
</comment>
<dbReference type="GeneTree" id="ENSGT00390000016233"/>
<evidence type="ECO:0000313" key="8">
    <source>
        <dbReference type="Proteomes" id="UP000429181"/>
    </source>
</evidence>
<comment type="similarity">
    <text evidence="2">Belongs to the ARPC4 family.</text>
</comment>
<dbReference type="GO" id="GO:0051015">
    <property type="term" value="F:actin filament binding"/>
    <property type="evidence" value="ECO:0007669"/>
    <property type="project" value="TreeGrafter"/>
</dbReference>
<dbReference type="GO" id="GO:0034314">
    <property type="term" value="P:Arp2/3 complex-mediated actin nucleation"/>
    <property type="evidence" value="ECO:0007669"/>
    <property type="project" value="InterPro"/>
</dbReference>
<dbReference type="Proteomes" id="UP000314981">
    <property type="component" value="Chromosome 2"/>
</dbReference>
<evidence type="ECO:0000256" key="1">
    <source>
        <dbReference type="ARBA" id="ARBA00004245"/>
    </source>
</evidence>
<dbReference type="Ensembl" id="ENSBIXT00005003340.1">
    <property type="protein sequence ID" value="ENSBIXP00005006971.1"/>
    <property type="gene ID" value="ENSBIXG00005007104.1"/>
</dbReference>
<dbReference type="PANTHER" id="PTHR22629:SF0">
    <property type="entry name" value="ACTIN-RELATED PROTEIN 2_3 COMPLEX SUBUNIT 4"/>
    <property type="match status" value="1"/>
</dbReference>